<dbReference type="Proteomes" id="UP001227230">
    <property type="component" value="Chromosome 12"/>
</dbReference>
<evidence type="ECO:0000256" key="4">
    <source>
        <dbReference type="ARBA" id="ARBA00022723"/>
    </source>
</evidence>
<comment type="subcellular location">
    <subcellularLocation>
        <location evidence="2">Nucleus</location>
    </subcellularLocation>
</comment>
<dbReference type="SMART" id="SM00577">
    <property type="entry name" value="CPDc"/>
    <property type="match status" value="1"/>
</dbReference>
<keyword evidence="4" id="KW-0479">Metal-binding</keyword>
<feature type="domain" description="Ubiquitin-like" evidence="12">
    <location>
        <begin position="11"/>
        <end position="82"/>
    </location>
</feature>
<dbReference type="InterPro" id="IPR023214">
    <property type="entry name" value="HAD_sf"/>
</dbReference>
<dbReference type="InterPro" id="IPR051658">
    <property type="entry name" value="UBLCP1"/>
</dbReference>
<dbReference type="SUPFAM" id="SSF56784">
    <property type="entry name" value="HAD-like"/>
    <property type="match status" value="1"/>
</dbReference>
<protein>
    <recommendedName>
        <fullName evidence="3">protein-serine/threonine phosphatase</fullName>
        <ecNumber evidence="3">3.1.3.16</ecNumber>
    </recommendedName>
    <alternativeName>
        <fullName evidence="9">Nuclear proteasome inhibitor UBLCP1</fullName>
    </alternativeName>
</protein>
<keyword evidence="6" id="KW-0460">Magnesium</keyword>
<dbReference type="NCBIfam" id="TIGR02245">
    <property type="entry name" value="HAD_IIID1"/>
    <property type="match status" value="1"/>
</dbReference>
<evidence type="ECO:0000259" key="13">
    <source>
        <dbReference type="PROSITE" id="PS50969"/>
    </source>
</evidence>
<dbReference type="InterPro" id="IPR011943">
    <property type="entry name" value="HAD-SF_hydro_IIID"/>
</dbReference>
<comment type="cofactor">
    <cofactor evidence="1">
        <name>Mg(2+)</name>
        <dbReference type="ChEBI" id="CHEBI:18420"/>
    </cofactor>
</comment>
<dbReference type="PROSITE" id="PS50969">
    <property type="entry name" value="FCP1"/>
    <property type="match status" value="1"/>
</dbReference>
<dbReference type="PROSITE" id="PS50053">
    <property type="entry name" value="UBIQUITIN_2"/>
    <property type="match status" value="1"/>
</dbReference>
<dbReference type="Gene3D" id="3.40.50.1000">
    <property type="entry name" value="HAD superfamily/HAD-like"/>
    <property type="match status" value="1"/>
</dbReference>
<comment type="catalytic activity">
    <reaction evidence="11">
        <text>O-phospho-L-threonyl-[protein] + H2O = L-threonyl-[protein] + phosphate</text>
        <dbReference type="Rhea" id="RHEA:47004"/>
        <dbReference type="Rhea" id="RHEA-COMP:11060"/>
        <dbReference type="Rhea" id="RHEA-COMP:11605"/>
        <dbReference type="ChEBI" id="CHEBI:15377"/>
        <dbReference type="ChEBI" id="CHEBI:30013"/>
        <dbReference type="ChEBI" id="CHEBI:43474"/>
        <dbReference type="ChEBI" id="CHEBI:61977"/>
        <dbReference type="EC" id="3.1.3.16"/>
    </reaction>
</comment>
<dbReference type="Gene3D" id="3.10.20.90">
    <property type="entry name" value="Phosphatidylinositol 3-kinase Catalytic Subunit, Chain A, domain 1"/>
    <property type="match status" value="1"/>
</dbReference>
<comment type="catalytic activity">
    <reaction evidence="10">
        <text>O-phospho-L-seryl-[protein] + H2O = L-seryl-[protein] + phosphate</text>
        <dbReference type="Rhea" id="RHEA:20629"/>
        <dbReference type="Rhea" id="RHEA-COMP:9863"/>
        <dbReference type="Rhea" id="RHEA-COMP:11604"/>
        <dbReference type="ChEBI" id="CHEBI:15377"/>
        <dbReference type="ChEBI" id="CHEBI:29999"/>
        <dbReference type="ChEBI" id="CHEBI:43474"/>
        <dbReference type="ChEBI" id="CHEBI:83421"/>
        <dbReference type="EC" id="3.1.3.16"/>
    </reaction>
</comment>
<accession>A0ABY9D0B0</accession>
<gene>
    <name evidence="14" type="ORF">VitviT2T_018759</name>
</gene>
<evidence type="ECO:0000256" key="1">
    <source>
        <dbReference type="ARBA" id="ARBA00001946"/>
    </source>
</evidence>
<evidence type="ECO:0000256" key="10">
    <source>
        <dbReference type="ARBA" id="ARBA00047761"/>
    </source>
</evidence>
<dbReference type="EC" id="3.1.3.16" evidence="3"/>
<dbReference type="PANTHER" id="PTHR48493">
    <property type="entry name" value="UBIQUITIN-LIKE DOMAIN-CONTAINING CTD PHOSPHATASE 1"/>
    <property type="match status" value="1"/>
</dbReference>
<evidence type="ECO:0000256" key="3">
    <source>
        <dbReference type="ARBA" id="ARBA00013081"/>
    </source>
</evidence>
<sequence length="327" mass="37887">MASSSLSEEELTLTVKWSGNEYTVRVCGDDSVGELKRRICQLTNVLPKRQKLLYPKLGSKLADDSVLLSHLPLKPSLKMTMIGTVEDDIIVDQVDSPEIIDDFELGQDESTDIKDKEVNKQKLRRRIYQYKIELRNPCREGKKLLVLDIDYTLFDHRSTAENPLELMRPYLHEFLSAVYAEYDIIIWSATSMKWVELKMGQLGVLNNPNYKITALLDHLAMITVHSDSRGPFDCKPLGLIWGQFPEFYSSKNTIMFDDLRRNFVMNPQNGLTIKPFRKAHANRDSDQELVKLTQYLLAIAELDDLSSLNHKNWESYNEDNFKRRRHS</sequence>
<dbReference type="EMBL" id="CP126659">
    <property type="protein sequence ID" value="WKA00404.1"/>
    <property type="molecule type" value="Genomic_DNA"/>
</dbReference>
<reference evidence="14 15" key="1">
    <citation type="journal article" date="2023" name="Hortic Res">
        <title>The complete reference genome for grapevine (Vitis vinifera L.) genetics and breeding.</title>
        <authorList>
            <person name="Shi X."/>
            <person name="Cao S."/>
            <person name="Wang X."/>
            <person name="Huang S."/>
            <person name="Wang Y."/>
            <person name="Liu Z."/>
            <person name="Liu W."/>
            <person name="Leng X."/>
            <person name="Peng Y."/>
            <person name="Wang N."/>
            <person name="Wang Y."/>
            <person name="Ma Z."/>
            <person name="Xu X."/>
            <person name="Zhang F."/>
            <person name="Xue H."/>
            <person name="Zhong H."/>
            <person name="Wang Y."/>
            <person name="Zhang K."/>
            <person name="Velt A."/>
            <person name="Avia K."/>
            <person name="Holtgrawe D."/>
            <person name="Grimplet J."/>
            <person name="Matus J.T."/>
            <person name="Ware D."/>
            <person name="Wu X."/>
            <person name="Wang H."/>
            <person name="Liu C."/>
            <person name="Fang Y."/>
            <person name="Rustenholz C."/>
            <person name="Cheng Z."/>
            <person name="Xiao H."/>
            <person name="Zhou Y."/>
        </authorList>
    </citation>
    <scope>NUCLEOTIDE SEQUENCE [LARGE SCALE GENOMIC DNA]</scope>
    <source>
        <strain evidence="15">cv. Pinot noir / PN40024</strain>
        <tissue evidence="14">Leaf</tissue>
    </source>
</reference>
<evidence type="ECO:0000313" key="15">
    <source>
        <dbReference type="Proteomes" id="UP001227230"/>
    </source>
</evidence>
<evidence type="ECO:0000256" key="8">
    <source>
        <dbReference type="ARBA" id="ARBA00023242"/>
    </source>
</evidence>
<evidence type="ECO:0000256" key="6">
    <source>
        <dbReference type="ARBA" id="ARBA00022842"/>
    </source>
</evidence>
<dbReference type="Pfam" id="PF00240">
    <property type="entry name" value="ubiquitin"/>
    <property type="match status" value="1"/>
</dbReference>
<evidence type="ECO:0000256" key="9">
    <source>
        <dbReference type="ARBA" id="ARBA00032039"/>
    </source>
</evidence>
<keyword evidence="15" id="KW-1185">Reference proteome</keyword>
<evidence type="ECO:0000259" key="12">
    <source>
        <dbReference type="PROSITE" id="PS50053"/>
    </source>
</evidence>
<dbReference type="Pfam" id="PF03031">
    <property type="entry name" value="NIF"/>
    <property type="match status" value="1"/>
</dbReference>
<name>A0ABY9D0B0_VITVI</name>
<dbReference type="SUPFAM" id="SSF54236">
    <property type="entry name" value="Ubiquitin-like"/>
    <property type="match status" value="1"/>
</dbReference>
<dbReference type="InterPro" id="IPR029071">
    <property type="entry name" value="Ubiquitin-like_domsf"/>
</dbReference>
<dbReference type="PANTHER" id="PTHR48493:SF1">
    <property type="entry name" value="UBIQUITIN-LIKE DOMAIN-CONTAINING CTD PHOSPHATASE 1"/>
    <property type="match status" value="1"/>
</dbReference>
<dbReference type="InterPro" id="IPR000626">
    <property type="entry name" value="Ubiquitin-like_dom"/>
</dbReference>
<evidence type="ECO:0000256" key="7">
    <source>
        <dbReference type="ARBA" id="ARBA00022912"/>
    </source>
</evidence>
<dbReference type="CDD" id="cd01813">
    <property type="entry name" value="Ubl_UBLCP1"/>
    <property type="match status" value="1"/>
</dbReference>
<dbReference type="InterPro" id="IPR036412">
    <property type="entry name" value="HAD-like_sf"/>
</dbReference>
<organism evidence="14 15">
    <name type="scientific">Vitis vinifera</name>
    <name type="common">Grape</name>
    <dbReference type="NCBI Taxonomy" id="29760"/>
    <lineage>
        <taxon>Eukaryota</taxon>
        <taxon>Viridiplantae</taxon>
        <taxon>Streptophyta</taxon>
        <taxon>Embryophyta</taxon>
        <taxon>Tracheophyta</taxon>
        <taxon>Spermatophyta</taxon>
        <taxon>Magnoliopsida</taxon>
        <taxon>eudicotyledons</taxon>
        <taxon>Gunneridae</taxon>
        <taxon>Pentapetalae</taxon>
        <taxon>rosids</taxon>
        <taxon>Vitales</taxon>
        <taxon>Vitaceae</taxon>
        <taxon>Viteae</taxon>
        <taxon>Vitis</taxon>
    </lineage>
</organism>
<keyword evidence="8" id="KW-0539">Nucleus</keyword>
<keyword evidence="5" id="KW-0378">Hydrolase</keyword>
<evidence type="ECO:0000313" key="14">
    <source>
        <dbReference type="EMBL" id="WKA00404.1"/>
    </source>
</evidence>
<proteinExistence type="predicted"/>
<evidence type="ECO:0000256" key="11">
    <source>
        <dbReference type="ARBA" id="ARBA00048336"/>
    </source>
</evidence>
<evidence type="ECO:0000256" key="2">
    <source>
        <dbReference type="ARBA" id="ARBA00004123"/>
    </source>
</evidence>
<evidence type="ECO:0000256" key="5">
    <source>
        <dbReference type="ARBA" id="ARBA00022801"/>
    </source>
</evidence>
<dbReference type="SMART" id="SM00213">
    <property type="entry name" value="UBQ"/>
    <property type="match status" value="1"/>
</dbReference>
<dbReference type="InterPro" id="IPR004274">
    <property type="entry name" value="FCP1_dom"/>
</dbReference>
<feature type="domain" description="FCP1 homology" evidence="13">
    <location>
        <begin position="138"/>
        <end position="299"/>
    </location>
</feature>
<keyword evidence="7" id="KW-0904">Protein phosphatase</keyword>